<evidence type="ECO:0000256" key="1">
    <source>
        <dbReference type="SAM" id="MobiDB-lite"/>
    </source>
</evidence>
<gene>
    <name evidence="2" type="ORF">U9M48_034617</name>
</gene>
<feature type="compositionally biased region" description="Pro residues" evidence="1">
    <location>
        <begin position="81"/>
        <end position="90"/>
    </location>
</feature>
<accession>A0AAQ3X6X0</accession>
<feature type="region of interest" description="Disordered" evidence="1">
    <location>
        <begin position="49"/>
        <end position="98"/>
    </location>
</feature>
<dbReference type="AlphaFoldDB" id="A0AAQ3X6X0"/>
<reference evidence="2 3" key="1">
    <citation type="submission" date="2024-02" db="EMBL/GenBank/DDBJ databases">
        <title>High-quality chromosome-scale genome assembly of Pensacola bahiagrass (Paspalum notatum Flugge var. saurae).</title>
        <authorList>
            <person name="Vega J.M."/>
            <person name="Podio M."/>
            <person name="Orjuela J."/>
            <person name="Siena L.A."/>
            <person name="Pessino S.C."/>
            <person name="Combes M.C."/>
            <person name="Mariac C."/>
            <person name="Albertini E."/>
            <person name="Pupilli F."/>
            <person name="Ortiz J.P.A."/>
            <person name="Leblanc O."/>
        </authorList>
    </citation>
    <scope>NUCLEOTIDE SEQUENCE [LARGE SCALE GENOMIC DNA]</scope>
    <source>
        <strain evidence="2">R1</strain>
        <tissue evidence="2">Leaf</tissue>
    </source>
</reference>
<name>A0AAQ3X6X0_PASNO</name>
<organism evidence="2 3">
    <name type="scientific">Paspalum notatum var. saurae</name>
    <dbReference type="NCBI Taxonomy" id="547442"/>
    <lineage>
        <taxon>Eukaryota</taxon>
        <taxon>Viridiplantae</taxon>
        <taxon>Streptophyta</taxon>
        <taxon>Embryophyta</taxon>
        <taxon>Tracheophyta</taxon>
        <taxon>Spermatophyta</taxon>
        <taxon>Magnoliopsida</taxon>
        <taxon>Liliopsida</taxon>
        <taxon>Poales</taxon>
        <taxon>Poaceae</taxon>
        <taxon>PACMAD clade</taxon>
        <taxon>Panicoideae</taxon>
        <taxon>Andropogonodae</taxon>
        <taxon>Paspaleae</taxon>
        <taxon>Paspalinae</taxon>
        <taxon>Paspalum</taxon>
    </lineage>
</organism>
<protein>
    <submittedName>
        <fullName evidence="2">Uncharacterized protein</fullName>
    </submittedName>
</protein>
<evidence type="ECO:0000313" key="2">
    <source>
        <dbReference type="EMBL" id="WVZ88063.1"/>
    </source>
</evidence>
<dbReference type="EMBL" id="CP144752">
    <property type="protein sequence ID" value="WVZ88063.1"/>
    <property type="molecule type" value="Genomic_DNA"/>
</dbReference>
<evidence type="ECO:0000313" key="3">
    <source>
        <dbReference type="Proteomes" id="UP001341281"/>
    </source>
</evidence>
<keyword evidence="3" id="KW-1185">Reference proteome</keyword>
<proteinExistence type="predicted"/>
<sequence length="98" mass="10436">MRPPPRRLLWCLRCRRQQTDALARPRLAPPLPSCAPACGPCPATPSPALCGGHPIPRVPSPPPTQESKTLPPTAYGLPATLAPPEPAAPPRPHDLPLR</sequence>
<dbReference type="Proteomes" id="UP001341281">
    <property type="component" value="Chromosome 08"/>
</dbReference>